<gene>
    <name evidence="2" type="ORF">SAMN04487988_102151</name>
</gene>
<dbReference type="OrthoDB" id="9777830at2"/>
<feature type="domain" description="Methyltransferase type 12" evidence="1">
    <location>
        <begin position="40"/>
        <end position="135"/>
    </location>
</feature>
<dbReference type="PANTHER" id="PTHR43861">
    <property type="entry name" value="TRANS-ACONITATE 2-METHYLTRANSFERASE-RELATED"/>
    <property type="match status" value="1"/>
</dbReference>
<accession>A0A1I2Q7P1</accession>
<dbReference type="EMBL" id="FOPC01000002">
    <property type="protein sequence ID" value="SFG24382.1"/>
    <property type="molecule type" value="Genomic_DNA"/>
</dbReference>
<name>A0A1I2Q7P1_9BACT</name>
<evidence type="ECO:0000313" key="2">
    <source>
        <dbReference type="EMBL" id="SFG24382.1"/>
    </source>
</evidence>
<protein>
    <submittedName>
        <fullName evidence="2">Methyltransferase domain-containing protein</fullName>
    </submittedName>
</protein>
<proteinExistence type="predicted"/>
<dbReference type="Proteomes" id="UP000199642">
    <property type="component" value="Unassembled WGS sequence"/>
</dbReference>
<dbReference type="InterPro" id="IPR029063">
    <property type="entry name" value="SAM-dependent_MTases_sf"/>
</dbReference>
<dbReference type="RefSeq" id="WP_092788884.1">
    <property type="nucleotide sequence ID" value="NZ_FOPC01000002.1"/>
</dbReference>
<dbReference type="SUPFAM" id="SSF53335">
    <property type="entry name" value="S-adenosyl-L-methionine-dependent methyltransferases"/>
    <property type="match status" value="1"/>
</dbReference>
<dbReference type="GO" id="GO:0008168">
    <property type="term" value="F:methyltransferase activity"/>
    <property type="evidence" value="ECO:0007669"/>
    <property type="project" value="UniProtKB-KW"/>
</dbReference>
<dbReference type="GO" id="GO:0032259">
    <property type="term" value="P:methylation"/>
    <property type="evidence" value="ECO:0007669"/>
    <property type="project" value="UniProtKB-KW"/>
</dbReference>
<dbReference type="Gene3D" id="3.40.50.150">
    <property type="entry name" value="Vaccinia Virus protein VP39"/>
    <property type="match status" value="1"/>
</dbReference>
<keyword evidence="3" id="KW-1185">Reference proteome</keyword>
<keyword evidence="2" id="KW-0808">Transferase</keyword>
<dbReference type="STRING" id="435880.SAMN04487988_102151"/>
<organism evidence="2 3">
    <name type="scientific">Algoriphagus hitonicola</name>
    <dbReference type="NCBI Taxonomy" id="435880"/>
    <lineage>
        <taxon>Bacteria</taxon>
        <taxon>Pseudomonadati</taxon>
        <taxon>Bacteroidota</taxon>
        <taxon>Cytophagia</taxon>
        <taxon>Cytophagales</taxon>
        <taxon>Cyclobacteriaceae</taxon>
        <taxon>Algoriphagus</taxon>
    </lineage>
</organism>
<dbReference type="AlphaFoldDB" id="A0A1I2Q7P1"/>
<keyword evidence="2" id="KW-0489">Methyltransferase</keyword>
<sequence>MSNYIHGYLSDEQERLLNQAGTLASLIYPWIDFSTSKKLLEIGSGVGAQSKLLLELYPEIELTCVEIEASQLEKAQVNLASYSDRKIDFVQQDAQQLKLEKTFDSIFICWVLEHLSEPLDVLGRAFAHLDPGGIIYLTEVFNSSFHIFPKLGGLTDYYSAFNAYQLQNGGNPDIGLQLGNLLDQSGFIEIKLNHGGFHLDQSQPESLAAMCDYWKSLMKSAAEGMRSCGLISEREVIQMEKDLDQLKTEKNAVFFYQFVQAKATRPL</sequence>
<dbReference type="Pfam" id="PF08242">
    <property type="entry name" value="Methyltransf_12"/>
    <property type="match status" value="1"/>
</dbReference>
<evidence type="ECO:0000313" key="3">
    <source>
        <dbReference type="Proteomes" id="UP000199642"/>
    </source>
</evidence>
<reference evidence="3" key="1">
    <citation type="submission" date="2016-10" db="EMBL/GenBank/DDBJ databases">
        <authorList>
            <person name="Varghese N."/>
            <person name="Submissions S."/>
        </authorList>
    </citation>
    <scope>NUCLEOTIDE SEQUENCE [LARGE SCALE GENOMIC DNA]</scope>
    <source>
        <strain evidence="3">DSM 19315</strain>
    </source>
</reference>
<dbReference type="CDD" id="cd02440">
    <property type="entry name" value="AdoMet_MTases"/>
    <property type="match status" value="1"/>
</dbReference>
<evidence type="ECO:0000259" key="1">
    <source>
        <dbReference type="Pfam" id="PF08242"/>
    </source>
</evidence>
<dbReference type="InterPro" id="IPR013217">
    <property type="entry name" value="Methyltransf_12"/>
</dbReference>